<comment type="function">
    <text evidence="1">Cleaves the distal alpha 1,2-linked glucose residue from the Glc(3)Man(9)GlcNAc(2) oligosaccharide precursor.</text>
</comment>
<sequence length="1093" mass="127392">MNQQLIDSTVEEQRLHQNKNHEKFWYRWGPYLSERSWATVREDYSFNGDAWSNFPFEHANARVFRWGEDGIFGVSDNKQLVCMNVALWNGKDERLKERMFGLTGPQGNHGEDVKELYYYLDNLPSHAYMKALYKYPFMKPFPYKELVEENGKRGYEDLEYEIYDIDGLFKDSKTGDSPYYDVFFEMAKDDENSDELNFRITVHNRSERDSGELYIMPQIFFRNTWAFESTNKCIKPILEKDSKDSNLIHVKHPKFGETQIVFQPSPGGFGDDDEAIEEAEDIDPELLFTENESNLIKLFKEKENPSKYTKDAFEEYLINGDKTAVNPENVGTKAGACYHFKNVPPGEYVTVRYKFTNDFKNKIYHVPGMAVVDEDEFDQTFDRREEEADNFYWRINPLPVSEELRLIQRQAMAGLLWTKQFYNFVWREWYNGDRNAKVKPPPNRANGRNKKWQHMYIEDILSMPDKWEYPFFASWDSAFHCIPLAMVDPEFAKKQLDLLTREWYMHPNGQIPAYEWNFNDVNPPVHAWATYRVFKIERNLYGREDRPFLESVFQKLLLNFTWWVNRKDGNDNNVFEGGFLGLDNIGVFNRSEPLPTGGTLEQADSTGWMAFFSLQMLNMALELAKENPVYESIASKFFEHFILISDSMSFEYTIENDEKGCVDFIKQNLWNEKDQFYYDAISWGEDNKQQLPIRSLVGLIPLYAAMTLEPGIINRFPSFKKRVDWFVENRPEIFGRNIASMSKRGVGERLLLSLVTKERLQAILTRMLDESEFFSDYGIRSLSKYHEKHPFKMEVHNSEYRVGYLPAESNSGMFGGNSNWRGPIWFPTSFLIIESLQRFYLYYGSDFKVECPVGSGEFLNLAEVAEEIAYRMISMFIKDENGERAIYFGEHSNLLSNDENFKDYISFYEYFDGDTGRGLGASHQCGWTAVVAKLINDVGLSCVRLPRTPRSSVSLSSATSPALTESPIVDGNQYRRWARRKSAKSLVNFTANILELSEEEKRTHRIGGTKTGLTPRNSISGDLAKELIDRQNEEEKLLDVHSPDEDEHLEIKSNLVKDLKKEMGDISLEDRAISYENINDSAYDSDEKDPMTK</sequence>
<dbReference type="OrthoDB" id="14419at2759"/>
<dbReference type="AlphaFoldDB" id="A0A1X7R082"/>
<keyword evidence="1" id="KW-0256">Endoplasmic reticulum</keyword>
<protein>
    <recommendedName>
        <fullName evidence="1">Mannosyl-oligosaccharide glucosidase</fullName>
        <ecNumber evidence="1">3.2.1.106</ecNumber>
    </recommendedName>
    <alternativeName>
        <fullName evidence="1">Glucosidase I</fullName>
    </alternativeName>
</protein>
<name>A0A1X7R082_9SACH</name>
<keyword evidence="1" id="KW-0378">Hydrolase</keyword>
<dbReference type="PANTHER" id="PTHR10412:SF10">
    <property type="entry name" value="GLYCOSYL HYDROLASE FAMILY 63 C-TERMINAL DOMAIN-CONTAINING PROTEIN"/>
    <property type="match status" value="1"/>
</dbReference>
<keyword evidence="1" id="KW-0326">Glycosidase</keyword>
<dbReference type="STRING" id="1789683.A0A1X7R082"/>
<comment type="similarity">
    <text evidence="1">Belongs to the glycosyl hydrolase 63 family.</text>
</comment>
<comment type="pathway">
    <text evidence="1">Glycan metabolism; N-glycan degradation.</text>
</comment>
<evidence type="ECO:0000256" key="1">
    <source>
        <dbReference type="RuleBase" id="RU369107"/>
    </source>
</evidence>
<organism evidence="3 4">
    <name type="scientific">Maudiozyma saulgeensis</name>
    <dbReference type="NCBI Taxonomy" id="1789683"/>
    <lineage>
        <taxon>Eukaryota</taxon>
        <taxon>Fungi</taxon>
        <taxon>Dikarya</taxon>
        <taxon>Ascomycota</taxon>
        <taxon>Saccharomycotina</taxon>
        <taxon>Saccharomycetes</taxon>
        <taxon>Saccharomycetales</taxon>
        <taxon>Saccharomycetaceae</taxon>
        <taxon>Maudiozyma</taxon>
    </lineage>
</organism>
<evidence type="ECO:0000313" key="4">
    <source>
        <dbReference type="Proteomes" id="UP000196158"/>
    </source>
</evidence>
<dbReference type="InterPro" id="IPR008928">
    <property type="entry name" value="6-hairpin_glycosidase_sf"/>
</dbReference>
<dbReference type="InterPro" id="IPR004888">
    <property type="entry name" value="Glycoside_hydrolase_63"/>
</dbReference>
<dbReference type="GO" id="GO:0009311">
    <property type="term" value="P:oligosaccharide metabolic process"/>
    <property type="evidence" value="ECO:0007669"/>
    <property type="project" value="UniProtKB-UniRule"/>
</dbReference>
<feature type="domain" description="Mannosylglycerate hydrolase MGH1-like glycoside hydrolase" evidence="2">
    <location>
        <begin position="469"/>
        <end position="572"/>
    </location>
</feature>
<feature type="domain" description="Mannosylglycerate hydrolase MGH1-like glycoside hydrolase" evidence="2">
    <location>
        <begin position="751"/>
        <end position="928"/>
    </location>
</feature>
<evidence type="ECO:0000259" key="2">
    <source>
        <dbReference type="Pfam" id="PF22422"/>
    </source>
</evidence>
<comment type="subcellular location">
    <subcellularLocation>
        <location evidence="1">Endoplasmic reticulum membrane</location>
        <topology evidence="1">Single-pass type II membrane protein</topology>
    </subcellularLocation>
</comment>
<dbReference type="PANTHER" id="PTHR10412">
    <property type="entry name" value="MANNOSYL-OLIGOSACCHARIDE GLUCOSIDASE"/>
    <property type="match status" value="1"/>
</dbReference>
<accession>A0A1X7R082</accession>
<reference evidence="3 4" key="1">
    <citation type="submission" date="2017-04" db="EMBL/GenBank/DDBJ databases">
        <authorList>
            <person name="Afonso C.L."/>
            <person name="Miller P.J."/>
            <person name="Scott M.A."/>
            <person name="Spackman E."/>
            <person name="Goraichik I."/>
            <person name="Dimitrov K.M."/>
            <person name="Suarez D.L."/>
            <person name="Swayne D.E."/>
        </authorList>
    </citation>
    <scope>NUCLEOTIDE SEQUENCE [LARGE SCALE GENOMIC DNA]</scope>
</reference>
<dbReference type="InterPro" id="IPR054491">
    <property type="entry name" value="MGH1-like_GH"/>
</dbReference>
<gene>
    <name evidence="3" type="ORF">KASA_0P01848G</name>
</gene>
<keyword evidence="1" id="KW-0325">Glycoprotein</keyword>
<dbReference type="EMBL" id="FXLY01000003">
    <property type="protein sequence ID" value="SMN19045.1"/>
    <property type="molecule type" value="Genomic_DNA"/>
</dbReference>
<dbReference type="Proteomes" id="UP000196158">
    <property type="component" value="Unassembled WGS sequence"/>
</dbReference>
<dbReference type="GO" id="GO:0005789">
    <property type="term" value="C:endoplasmic reticulum membrane"/>
    <property type="evidence" value="ECO:0007669"/>
    <property type="project" value="UniProtKB-SubCell"/>
</dbReference>
<dbReference type="GO" id="GO:0004573">
    <property type="term" value="F:Glc3Man9GlcNAc2 oligosaccharide glucosidase activity"/>
    <property type="evidence" value="ECO:0007669"/>
    <property type="project" value="UniProtKB-UniRule"/>
</dbReference>
<dbReference type="GO" id="GO:0006487">
    <property type="term" value="P:protein N-linked glycosylation"/>
    <property type="evidence" value="ECO:0007669"/>
    <property type="project" value="UniProtKB-UniRule"/>
</dbReference>
<dbReference type="Gene3D" id="1.50.10.10">
    <property type="match status" value="1"/>
</dbReference>
<evidence type="ECO:0000313" key="3">
    <source>
        <dbReference type="EMBL" id="SMN19045.1"/>
    </source>
</evidence>
<proteinExistence type="inferred from homology"/>
<dbReference type="EC" id="3.2.1.106" evidence="1"/>
<dbReference type="InterPro" id="IPR012341">
    <property type="entry name" value="6hp_glycosidase-like_sf"/>
</dbReference>
<dbReference type="Pfam" id="PF22422">
    <property type="entry name" value="MGH1-like_GH"/>
    <property type="match status" value="2"/>
</dbReference>
<dbReference type="SUPFAM" id="SSF48208">
    <property type="entry name" value="Six-hairpin glycosidases"/>
    <property type="match status" value="1"/>
</dbReference>
<comment type="catalytic activity">
    <reaction evidence="1">
        <text>N(4)-(alpha-D-Glc-(1-&gt;2)-alpha-D-Glc-(1-&gt;3)-alpha-D-Glc-(1-&gt;3)-alpha-D-Man-(1-&gt;2)-alpha-D-Man-(1-&gt;2)-alpha-D-Man-(1-&gt;3)-[alpha-D-Man-(1-&gt;2)-alpha-D-Man-(1-&gt;3)-[alpha-D-Man-(1-&gt;2)-alpha-D-Man-(1-&gt;6)]-alpha-D-Man-(1-&gt;6)]-beta-D-Man-(1-&gt;4)-beta-D-GlcNAc-(1-&gt;4)-beta-D-GlcNAc)-L-asparaginyl-[protein] + H2O = N(4)-(alpha-D-Glc-(1-&gt;3)-alpha-D-Glc-(1-&gt;3)-alpha-D-Man-(1-&gt;2)-alpha-D-Man-(1-&gt;2)-alpha-D-Man-(1-&gt;3)-[alpha-D-Man-(1-&gt;2)-alpha-D-Man-(1-&gt;3)-[alpha-D-Man-(1-&gt;2)-alpha-D-Man-(1-&gt;6)]-alpha-D-Man-(1-&gt;6)]-beta-D-Man-(1-&gt;4)-beta-D-GlcNAc-(1-&gt;4)-beta-D-GlcNAc)-L-asparaginyl-[protein] + beta-D-glucose</text>
        <dbReference type="Rhea" id="RHEA:55988"/>
        <dbReference type="Rhea" id="RHEA-COMP:12806"/>
        <dbReference type="Rhea" id="RHEA-COMP:14355"/>
        <dbReference type="ChEBI" id="CHEBI:15377"/>
        <dbReference type="ChEBI" id="CHEBI:15903"/>
        <dbReference type="ChEBI" id="CHEBI:59082"/>
        <dbReference type="ChEBI" id="CHEBI:132537"/>
        <dbReference type="EC" id="3.2.1.106"/>
    </reaction>
</comment>
<keyword evidence="4" id="KW-1185">Reference proteome</keyword>